<dbReference type="InterPro" id="IPR001633">
    <property type="entry name" value="EAL_dom"/>
</dbReference>
<keyword evidence="2" id="KW-0472">Membrane</keyword>
<evidence type="ECO:0000256" key="2">
    <source>
        <dbReference type="SAM" id="Phobius"/>
    </source>
</evidence>
<dbReference type="InterPro" id="IPR043128">
    <property type="entry name" value="Rev_trsase/Diguanyl_cyclase"/>
</dbReference>
<evidence type="ECO:0000313" key="6">
    <source>
        <dbReference type="EMBL" id="TVT49495.1"/>
    </source>
</evidence>
<comment type="cofactor">
    <cofactor evidence="1">
        <name>Mg(2+)</name>
        <dbReference type="ChEBI" id="CHEBI:18420"/>
    </cofactor>
</comment>
<dbReference type="CDD" id="cd01949">
    <property type="entry name" value="GGDEF"/>
    <property type="match status" value="1"/>
</dbReference>
<dbReference type="PROSITE" id="PS50885">
    <property type="entry name" value="HAMP"/>
    <property type="match status" value="1"/>
</dbReference>
<dbReference type="PROSITE" id="PS50883">
    <property type="entry name" value="EAL"/>
    <property type="match status" value="1"/>
</dbReference>
<evidence type="ECO:0000313" key="7">
    <source>
        <dbReference type="Proteomes" id="UP000317355"/>
    </source>
</evidence>
<dbReference type="InterPro" id="IPR003660">
    <property type="entry name" value="HAMP_dom"/>
</dbReference>
<dbReference type="FunFam" id="3.30.70.270:FF:000001">
    <property type="entry name" value="Diguanylate cyclase domain protein"/>
    <property type="match status" value="1"/>
</dbReference>
<dbReference type="NCBIfam" id="TIGR00254">
    <property type="entry name" value="GGDEF"/>
    <property type="match status" value="1"/>
</dbReference>
<dbReference type="Proteomes" id="UP000317355">
    <property type="component" value="Unassembled WGS sequence"/>
</dbReference>
<dbReference type="InterPro" id="IPR029787">
    <property type="entry name" value="Nucleotide_cyclase"/>
</dbReference>
<dbReference type="EMBL" id="VMRY01000118">
    <property type="protein sequence ID" value="TVT49495.1"/>
    <property type="molecule type" value="Genomic_DNA"/>
</dbReference>
<dbReference type="SUPFAM" id="SSF141868">
    <property type="entry name" value="EAL domain-like"/>
    <property type="match status" value="1"/>
</dbReference>
<evidence type="ECO:0000256" key="1">
    <source>
        <dbReference type="ARBA" id="ARBA00001946"/>
    </source>
</evidence>
<comment type="caution">
    <text evidence="6">The sequence shown here is derived from an EMBL/GenBank/DDBJ whole genome shotgun (WGS) entry which is preliminary data.</text>
</comment>
<keyword evidence="2" id="KW-0812">Transmembrane</keyword>
<feature type="domain" description="EAL" evidence="3">
    <location>
        <begin position="284"/>
        <end position="533"/>
    </location>
</feature>
<dbReference type="PANTHER" id="PTHR33121:SF71">
    <property type="entry name" value="OXYGEN SENSOR PROTEIN DOSP"/>
    <property type="match status" value="1"/>
</dbReference>
<dbReference type="SMART" id="SM00304">
    <property type="entry name" value="HAMP"/>
    <property type="match status" value="1"/>
</dbReference>
<dbReference type="Gene3D" id="3.20.20.450">
    <property type="entry name" value="EAL domain"/>
    <property type="match status" value="1"/>
</dbReference>
<dbReference type="SUPFAM" id="SSF55073">
    <property type="entry name" value="Nucleotide cyclase"/>
    <property type="match status" value="1"/>
</dbReference>
<proteinExistence type="predicted"/>
<dbReference type="SMART" id="SM00052">
    <property type="entry name" value="EAL"/>
    <property type="match status" value="1"/>
</dbReference>
<dbReference type="PANTHER" id="PTHR33121">
    <property type="entry name" value="CYCLIC DI-GMP PHOSPHODIESTERASE PDEF"/>
    <property type="match status" value="1"/>
</dbReference>
<feature type="transmembrane region" description="Helical" evidence="2">
    <location>
        <begin position="24"/>
        <end position="48"/>
    </location>
</feature>
<feature type="domain" description="GGDEF" evidence="5">
    <location>
        <begin position="142"/>
        <end position="275"/>
    </location>
</feature>
<dbReference type="CDD" id="cd01948">
    <property type="entry name" value="EAL"/>
    <property type="match status" value="1"/>
</dbReference>
<sequence length="538" mass="61067">EAKVGDISGVIDILYPIENLKVSISLIINIMIGYFIFIMAVLFAGLFFKLRAFIVKPIISLTQIMGEITHNADLSKRISHGGWIREVHYLTDYFNRMLGTLQDFQYRLEELSVRDPLTHLYNRRKFDLFLDYEVDRATRHNRHFCLIMIDLDNFKHINDTYGHPVGDMALQKLALLLQEQTRKTDVLARLGGDEFAMILPETDLDHGLAFAEKLRHTLANSALELPDCKIRISGSFGVVSYPENGDGVENLNIAMDVAMYKAKRSGKNCVAVLGKDETGAEMEVFRKGEQLRLALEEDRVVAFVQPIVSIPGGLYAYEVLARIEDNGRFLTANEFIHAAEELGLTIELDTIVFKKGLEYLAAHSTDQIKLFFNLASRTLASEQTVRDMVALAREWKIPLSKIVFEITEREALPRISELSHLIDELHSYGISFALDDFGSGFSSFLYLKYLAVDYVKIEGSFIRQIAVDRRDRIMVEHIASIANQFGIKTIAEMVEDEETNLLLQSYGINFAQGYYYGHPKPSKNGPHTDHPKVLETLE</sequence>
<evidence type="ECO:0000259" key="3">
    <source>
        <dbReference type="PROSITE" id="PS50883"/>
    </source>
</evidence>
<evidence type="ECO:0000259" key="5">
    <source>
        <dbReference type="PROSITE" id="PS50887"/>
    </source>
</evidence>
<dbReference type="SMART" id="SM00267">
    <property type="entry name" value="GGDEF"/>
    <property type="match status" value="1"/>
</dbReference>
<dbReference type="InterPro" id="IPR000160">
    <property type="entry name" value="GGDEF_dom"/>
</dbReference>
<reference evidence="6 7" key="1">
    <citation type="submission" date="2019-07" db="EMBL/GenBank/DDBJ databases">
        <title>The pathways for chlorine oxyanion respiration interact through the shared metabolite chlorate.</title>
        <authorList>
            <person name="Barnum T.P."/>
            <person name="Cheng Y."/>
            <person name="Hill K.A."/>
            <person name="Lucas L.N."/>
            <person name="Carlson H.K."/>
            <person name="Coates J.D."/>
        </authorList>
    </citation>
    <scope>NUCLEOTIDE SEQUENCE [LARGE SCALE GENOMIC DNA]</scope>
    <source>
        <strain evidence="6">BK-3</strain>
    </source>
</reference>
<feature type="domain" description="HAMP" evidence="4">
    <location>
        <begin position="52"/>
        <end position="106"/>
    </location>
</feature>
<feature type="non-terminal residue" evidence="6">
    <location>
        <position position="1"/>
    </location>
</feature>
<dbReference type="GO" id="GO:0016020">
    <property type="term" value="C:membrane"/>
    <property type="evidence" value="ECO:0007669"/>
    <property type="project" value="InterPro"/>
</dbReference>
<dbReference type="GO" id="GO:0007165">
    <property type="term" value="P:signal transduction"/>
    <property type="evidence" value="ECO:0007669"/>
    <property type="project" value="InterPro"/>
</dbReference>
<accession>A0A558CL73</accession>
<dbReference type="PROSITE" id="PS50887">
    <property type="entry name" value="GGDEF"/>
    <property type="match status" value="1"/>
</dbReference>
<dbReference type="AlphaFoldDB" id="A0A558CL73"/>
<name>A0A558CL73_9GAMM</name>
<protein>
    <submittedName>
        <fullName evidence="6">Bifunctional diguanylate cyclase/phosphodiesterase</fullName>
    </submittedName>
</protein>
<dbReference type="Gene3D" id="6.10.340.10">
    <property type="match status" value="1"/>
</dbReference>
<dbReference type="InterPro" id="IPR050706">
    <property type="entry name" value="Cyclic-di-GMP_PDE-like"/>
</dbReference>
<organism evidence="6 7">
    <name type="scientific">Sedimenticola thiotaurini</name>
    <dbReference type="NCBI Taxonomy" id="1543721"/>
    <lineage>
        <taxon>Bacteria</taxon>
        <taxon>Pseudomonadati</taxon>
        <taxon>Pseudomonadota</taxon>
        <taxon>Gammaproteobacteria</taxon>
        <taxon>Chromatiales</taxon>
        <taxon>Sedimenticolaceae</taxon>
        <taxon>Sedimenticola</taxon>
    </lineage>
</organism>
<gene>
    <name evidence="6" type="ORF">FHK82_17040</name>
</gene>
<keyword evidence="2" id="KW-1133">Transmembrane helix</keyword>
<dbReference type="Pfam" id="PF00990">
    <property type="entry name" value="GGDEF"/>
    <property type="match status" value="1"/>
</dbReference>
<dbReference type="Pfam" id="PF00563">
    <property type="entry name" value="EAL"/>
    <property type="match status" value="1"/>
</dbReference>
<dbReference type="InterPro" id="IPR035919">
    <property type="entry name" value="EAL_sf"/>
</dbReference>
<evidence type="ECO:0000259" key="4">
    <source>
        <dbReference type="PROSITE" id="PS50885"/>
    </source>
</evidence>
<dbReference type="Gene3D" id="3.30.70.270">
    <property type="match status" value="1"/>
</dbReference>
<dbReference type="GO" id="GO:0071111">
    <property type="term" value="F:cyclic-guanylate-specific phosphodiesterase activity"/>
    <property type="evidence" value="ECO:0007669"/>
    <property type="project" value="InterPro"/>
</dbReference>